<evidence type="ECO:0000313" key="4">
    <source>
        <dbReference type="EMBL" id="RUO73718.1"/>
    </source>
</evidence>
<dbReference type="SMART" id="SM00267">
    <property type="entry name" value="GGDEF"/>
    <property type="match status" value="1"/>
</dbReference>
<feature type="transmembrane region" description="Helical" evidence="1">
    <location>
        <begin position="12"/>
        <end position="34"/>
    </location>
</feature>
<dbReference type="InterPro" id="IPR001633">
    <property type="entry name" value="EAL_dom"/>
</dbReference>
<dbReference type="PANTHER" id="PTHR33121">
    <property type="entry name" value="CYCLIC DI-GMP PHOSPHODIESTERASE PDEF"/>
    <property type="match status" value="1"/>
</dbReference>
<dbReference type="PROSITE" id="PS50887">
    <property type="entry name" value="GGDEF"/>
    <property type="match status" value="1"/>
</dbReference>
<dbReference type="Proteomes" id="UP000287908">
    <property type="component" value="Unassembled WGS sequence"/>
</dbReference>
<feature type="transmembrane region" description="Helical" evidence="1">
    <location>
        <begin position="92"/>
        <end position="111"/>
    </location>
</feature>
<dbReference type="InterPro" id="IPR029787">
    <property type="entry name" value="Nucleotide_cyclase"/>
</dbReference>
<dbReference type="Pfam" id="PF00563">
    <property type="entry name" value="EAL"/>
    <property type="match status" value="1"/>
</dbReference>
<keyword evidence="5" id="KW-1185">Reference proteome</keyword>
<dbReference type="Gene3D" id="3.30.70.270">
    <property type="match status" value="1"/>
</dbReference>
<evidence type="ECO:0000259" key="2">
    <source>
        <dbReference type="PROSITE" id="PS50883"/>
    </source>
</evidence>
<accession>A0A432Z730</accession>
<evidence type="ECO:0008006" key="6">
    <source>
        <dbReference type="Google" id="ProtNLM"/>
    </source>
</evidence>
<feature type="domain" description="GGDEF" evidence="3">
    <location>
        <begin position="496"/>
        <end position="628"/>
    </location>
</feature>
<sequence>MFKQLTGNLAASLISMIAINCLVFGALGLGNLVVSENAQLMPALTPMLAVTSLLTGAALLFRARRFWRLTRISGILLVGIGLYAFYSPITQLSVFLPSAVILIGTAFTFSFSNWRSIALYRIAGSILLLLTTFLFLSLWLRGYTTPWATNPVAITAAMVITALAGIALLVLKNNDSSYTKTSKTGYLVASTVIIATTLIWFLLANNDIQDIKERGRLNLQKSSEAISARLNSQVEAIQRLVQRWNTVGSDSMLELVELDSSSYLQDFDLIESLIVFNPPDTSQPYIFRSGPPKEFTLLDIPSIKEWQRQHFSRQSAVIVEKSLQSTEPRFLMSYPIQNPSQPPRQLIVTINIKKLLNVAKIQYLDIFKTYLELSDNYLLPINQPQFATRPLADLSNEHFFQLTTALSVFGEQPMQFHAVLKDSSVFWQSSTINQAVLLVGIVLALLILLTIESNHRLARERSKLFQIANFDSVTHLIRRDVLEQRINSYLVKNTNDDCCILFVDLDGFKAINDNLGLRVGNELLKTVAERLLLNEQKGIEIARFSSDEFILFIPGQAVEQSSMIAQHVLRQVRQKFEFHSLDLHLTASIGIACRQGHSVSAENMIQNADVAMSHAKQSGGNTYQVFNQAMGIQYENELKLRNHIQRAIDNHEFEVFYQPYIAANSKKIIGAEALVRWRLPTGEYVSPADFIPVAEQTGQIIPLSKLIMEAAFKHLAELDVSPDFILSINLSVKQFQRENIINDISVFAEKYQIRLSQLQFELTESVMVEDAAKVFNELAELRTIGCKVAIDDFGTGFSSLAYLSKLPVDIIKIDREFTRSIFTVPANQIITKAIIEMSHGLEKSVIVEGIETEQEANFFTRHGCMGLQGFLFYKPMPFDQLKQLVT</sequence>
<keyword evidence="1" id="KW-0812">Transmembrane</keyword>
<dbReference type="PROSITE" id="PS50883">
    <property type="entry name" value="EAL"/>
    <property type="match status" value="1"/>
</dbReference>
<dbReference type="AlphaFoldDB" id="A0A432Z730"/>
<evidence type="ECO:0000259" key="3">
    <source>
        <dbReference type="PROSITE" id="PS50887"/>
    </source>
</evidence>
<feature type="transmembrane region" description="Helical" evidence="1">
    <location>
        <begin position="118"/>
        <end position="140"/>
    </location>
</feature>
<dbReference type="PANTHER" id="PTHR33121:SF70">
    <property type="entry name" value="SIGNALING PROTEIN YKOW"/>
    <property type="match status" value="1"/>
</dbReference>
<dbReference type="SUPFAM" id="SSF141868">
    <property type="entry name" value="EAL domain-like"/>
    <property type="match status" value="1"/>
</dbReference>
<dbReference type="NCBIfam" id="TIGR00254">
    <property type="entry name" value="GGDEF"/>
    <property type="match status" value="1"/>
</dbReference>
<reference evidence="4 5" key="1">
    <citation type="journal article" date="2011" name="Front. Microbiol.">
        <title>Genomic signatures of strain selection and enhancement in Bacillus atrophaeus var. globigii, a historical biowarfare simulant.</title>
        <authorList>
            <person name="Gibbons H.S."/>
            <person name="Broomall S.M."/>
            <person name="McNew L.A."/>
            <person name="Daligault H."/>
            <person name="Chapman C."/>
            <person name="Bruce D."/>
            <person name="Karavis M."/>
            <person name="Krepps M."/>
            <person name="McGregor P.A."/>
            <person name="Hong C."/>
            <person name="Park K.H."/>
            <person name="Akmal A."/>
            <person name="Feldman A."/>
            <person name="Lin J.S."/>
            <person name="Chang W.E."/>
            <person name="Higgs B.W."/>
            <person name="Demirev P."/>
            <person name="Lindquist J."/>
            <person name="Liem A."/>
            <person name="Fochler E."/>
            <person name="Read T.D."/>
            <person name="Tapia R."/>
            <person name="Johnson S."/>
            <person name="Bishop-Lilly K.A."/>
            <person name="Detter C."/>
            <person name="Han C."/>
            <person name="Sozhamannan S."/>
            <person name="Rosenzweig C.N."/>
            <person name="Skowronski E.W."/>
        </authorList>
    </citation>
    <scope>NUCLEOTIDE SEQUENCE [LARGE SCALE GENOMIC DNA]</scope>
    <source>
        <strain evidence="4 5">CL-SP19</strain>
    </source>
</reference>
<dbReference type="InterPro" id="IPR035919">
    <property type="entry name" value="EAL_sf"/>
</dbReference>
<dbReference type="EMBL" id="PIQF01000004">
    <property type="protein sequence ID" value="RUO73718.1"/>
    <property type="molecule type" value="Genomic_DNA"/>
</dbReference>
<dbReference type="InterPro" id="IPR000160">
    <property type="entry name" value="GGDEF_dom"/>
</dbReference>
<dbReference type="InterPro" id="IPR043128">
    <property type="entry name" value="Rev_trsase/Diguanyl_cyclase"/>
</dbReference>
<dbReference type="SMART" id="SM00052">
    <property type="entry name" value="EAL"/>
    <property type="match status" value="1"/>
</dbReference>
<evidence type="ECO:0000313" key="5">
    <source>
        <dbReference type="Proteomes" id="UP000287908"/>
    </source>
</evidence>
<dbReference type="OrthoDB" id="6231285at2"/>
<proteinExistence type="predicted"/>
<dbReference type="CDD" id="cd01949">
    <property type="entry name" value="GGDEF"/>
    <property type="match status" value="1"/>
</dbReference>
<dbReference type="InterPro" id="IPR050706">
    <property type="entry name" value="Cyclic-di-GMP_PDE-like"/>
</dbReference>
<name>A0A432Z730_9GAMM</name>
<dbReference type="Pfam" id="PF00990">
    <property type="entry name" value="GGDEF"/>
    <property type="match status" value="1"/>
</dbReference>
<keyword evidence="1" id="KW-0472">Membrane</keyword>
<dbReference type="GO" id="GO:0071111">
    <property type="term" value="F:cyclic-guanylate-specific phosphodiesterase activity"/>
    <property type="evidence" value="ECO:0007669"/>
    <property type="project" value="InterPro"/>
</dbReference>
<feature type="transmembrane region" description="Helical" evidence="1">
    <location>
        <begin position="183"/>
        <end position="203"/>
    </location>
</feature>
<gene>
    <name evidence="4" type="ORF">CWI81_11895</name>
</gene>
<feature type="transmembrane region" description="Helical" evidence="1">
    <location>
        <begin position="68"/>
        <end position="86"/>
    </location>
</feature>
<protein>
    <recommendedName>
        <fullName evidence="6">Bifunctional diguanylate cyclase/phosphodiesterase</fullName>
    </recommendedName>
</protein>
<evidence type="ECO:0000256" key="1">
    <source>
        <dbReference type="SAM" id="Phobius"/>
    </source>
</evidence>
<dbReference type="CDD" id="cd01948">
    <property type="entry name" value="EAL"/>
    <property type="match status" value="1"/>
</dbReference>
<dbReference type="Gene3D" id="3.20.20.450">
    <property type="entry name" value="EAL domain"/>
    <property type="match status" value="1"/>
</dbReference>
<feature type="transmembrane region" description="Helical" evidence="1">
    <location>
        <begin position="40"/>
        <end position="61"/>
    </location>
</feature>
<dbReference type="SUPFAM" id="SSF55073">
    <property type="entry name" value="Nucleotide cyclase"/>
    <property type="match status" value="1"/>
</dbReference>
<feature type="domain" description="EAL" evidence="2">
    <location>
        <begin position="637"/>
        <end position="886"/>
    </location>
</feature>
<feature type="transmembrane region" description="Helical" evidence="1">
    <location>
        <begin position="152"/>
        <end position="171"/>
    </location>
</feature>
<organism evidence="4 5">
    <name type="scientific">Idiomarina seosinensis</name>
    <dbReference type="NCBI Taxonomy" id="281739"/>
    <lineage>
        <taxon>Bacteria</taxon>
        <taxon>Pseudomonadati</taxon>
        <taxon>Pseudomonadota</taxon>
        <taxon>Gammaproteobacteria</taxon>
        <taxon>Alteromonadales</taxon>
        <taxon>Idiomarinaceae</taxon>
        <taxon>Idiomarina</taxon>
    </lineage>
</organism>
<dbReference type="RefSeq" id="WP_126785519.1">
    <property type="nucleotide sequence ID" value="NZ_PIQF01000004.1"/>
</dbReference>
<keyword evidence="1" id="KW-1133">Transmembrane helix</keyword>
<comment type="caution">
    <text evidence="4">The sequence shown here is derived from an EMBL/GenBank/DDBJ whole genome shotgun (WGS) entry which is preliminary data.</text>
</comment>